<evidence type="ECO:0000259" key="2">
    <source>
        <dbReference type="Pfam" id="PF03732"/>
    </source>
</evidence>
<evidence type="ECO:0000256" key="1">
    <source>
        <dbReference type="SAM" id="MobiDB-lite"/>
    </source>
</evidence>
<dbReference type="EMBL" id="BSXT01013632">
    <property type="protein sequence ID" value="GMF88824.1"/>
    <property type="molecule type" value="Genomic_DNA"/>
</dbReference>
<protein>
    <submittedName>
        <fullName evidence="3">Unnamed protein product</fullName>
    </submittedName>
</protein>
<feature type="compositionally biased region" description="Basic residues" evidence="1">
    <location>
        <begin position="1"/>
        <end position="12"/>
    </location>
</feature>
<feature type="compositionally biased region" description="Basic and acidic residues" evidence="1">
    <location>
        <begin position="15"/>
        <end position="32"/>
    </location>
</feature>
<feature type="region of interest" description="Disordered" evidence="1">
    <location>
        <begin position="343"/>
        <end position="389"/>
    </location>
</feature>
<feature type="compositionally biased region" description="Polar residues" evidence="1">
    <location>
        <begin position="343"/>
        <end position="359"/>
    </location>
</feature>
<dbReference type="Proteomes" id="UP001165121">
    <property type="component" value="Unassembled WGS sequence"/>
</dbReference>
<feature type="region of interest" description="Disordered" evidence="1">
    <location>
        <begin position="1"/>
        <end position="46"/>
    </location>
</feature>
<proteinExistence type="predicted"/>
<comment type="caution">
    <text evidence="3">The sequence shown here is derived from an EMBL/GenBank/DDBJ whole genome shotgun (WGS) entry which is preliminary data.</text>
</comment>
<evidence type="ECO:0000313" key="3">
    <source>
        <dbReference type="EMBL" id="GMF88824.1"/>
    </source>
</evidence>
<reference evidence="3" key="1">
    <citation type="submission" date="2023-04" db="EMBL/GenBank/DDBJ databases">
        <title>Phytophthora fragariaefolia NBRC 109709.</title>
        <authorList>
            <person name="Ichikawa N."/>
            <person name="Sato H."/>
            <person name="Tonouchi N."/>
        </authorList>
    </citation>
    <scope>NUCLEOTIDE SEQUENCE</scope>
    <source>
        <strain evidence="3">NBRC 109709</strain>
    </source>
</reference>
<dbReference type="Pfam" id="PF03732">
    <property type="entry name" value="Retrotrans_gag"/>
    <property type="match status" value="1"/>
</dbReference>
<accession>A0A9W7DA95</accession>
<feature type="compositionally biased region" description="Polar residues" evidence="1">
    <location>
        <begin position="34"/>
        <end position="46"/>
    </location>
</feature>
<gene>
    <name evidence="3" type="ORF">Pfra01_002892600</name>
</gene>
<sequence>MTTRNTARRVLRSHTAPDRRLLELENGDREESATGATNRSQTGSAQRLEQLETGLADLRQELTAIWRPRSSFDKHVDHPKSDTSCCRKGSADCCRSSKPNTFPAKYPAVRLTPLNPSTAQNQEQRQSYREHLAEAAAMNNVAMTEHEKPDSPMPIQNQAVMPRLRKMDVSPPHFEGLIDEIKLNSFIFRFESYVLQKGYFLTTHDHLLPLELNQCVRKNALIWYERYMTDSMTSKLWSVMKGEMIREFREPNFHAKLRNQVLKLKQIGAYHGYVNKFREQQRTVGLDELTAINVFVNGLTSVQVKQAIQRKQPTTLTGAVQDGFLEWELLGNTLQRHQASNRTGNAFNSTGGLNKNPVNGKQKRHINKADSRVNPPGKGDSIARANSGATCSHCDRGVHKVEDCWVLHPEKKPQSLKRKQQLHSKIYALLETLDFGDEQQHPSTVNGASN</sequence>
<feature type="domain" description="Retrotransposon gag" evidence="2">
    <location>
        <begin position="216"/>
        <end position="300"/>
    </location>
</feature>
<evidence type="ECO:0000313" key="4">
    <source>
        <dbReference type="Proteomes" id="UP001165121"/>
    </source>
</evidence>
<name>A0A9W7DA95_9STRA</name>
<dbReference type="OrthoDB" id="5311529at2759"/>
<dbReference type="InterPro" id="IPR005162">
    <property type="entry name" value="Retrotrans_gag_dom"/>
</dbReference>
<keyword evidence="4" id="KW-1185">Reference proteome</keyword>
<dbReference type="AlphaFoldDB" id="A0A9W7DA95"/>
<organism evidence="3 4">
    <name type="scientific">Phytophthora fragariaefolia</name>
    <dbReference type="NCBI Taxonomy" id="1490495"/>
    <lineage>
        <taxon>Eukaryota</taxon>
        <taxon>Sar</taxon>
        <taxon>Stramenopiles</taxon>
        <taxon>Oomycota</taxon>
        <taxon>Peronosporomycetes</taxon>
        <taxon>Peronosporales</taxon>
        <taxon>Peronosporaceae</taxon>
        <taxon>Phytophthora</taxon>
    </lineage>
</organism>